<sequence>MKVQNIGDDITLIDLFDLGLENRTGAYVLHEKELTIIETSASPSVPYLLKGLESLGIDPKDVKNIIVTHIHLDHSGGVGLFLEHCPKAKVFVHPRGKRHLQDPSRLIASAKTVYGEEQFQKLFDPILPVPEDQLVVKEDLETLQVGDDRVLTFYHTPGHANHHFCIHDSKSNGIFTGDTIGVFYSMLLDSDLEFYLPSTSPNQFDPDKMLESCERIEALNVSKIFFGHFGMSEHPEEVYKQLKYWLDIFVDQGKAVVKEHGSLPFEEKSKLLSDRLYSTLQDYLKKKHISEDHQVHEYLKIDMGICAQGIIDYLQKAENR</sequence>
<gene>
    <name evidence="2" type="ORF">AZI98_17750</name>
</gene>
<organism evidence="2 3">
    <name type="scientific">Aeribacillus pallidus</name>
    <dbReference type="NCBI Taxonomy" id="33936"/>
    <lineage>
        <taxon>Bacteria</taxon>
        <taxon>Bacillati</taxon>
        <taxon>Bacillota</taxon>
        <taxon>Bacilli</taxon>
        <taxon>Bacillales</taxon>
        <taxon>Bacillaceae</taxon>
        <taxon>Aeribacillus</taxon>
    </lineage>
</organism>
<dbReference type="GO" id="GO:0016787">
    <property type="term" value="F:hydrolase activity"/>
    <property type="evidence" value="ECO:0007669"/>
    <property type="project" value="UniProtKB-KW"/>
</dbReference>
<dbReference type="Pfam" id="PF00753">
    <property type="entry name" value="Lactamase_B"/>
    <property type="match status" value="1"/>
</dbReference>
<dbReference type="EMBL" id="LWBR01000075">
    <property type="protein sequence ID" value="KZN94837.1"/>
    <property type="molecule type" value="Genomic_DNA"/>
</dbReference>
<keyword evidence="3" id="KW-1185">Reference proteome</keyword>
<proteinExistence type="predicted"/>
<protein>
    <submittedName>
        <fullName evidence="2">MBL fold metallo-hydrolase</fullName>
    </submittedName>
</protein>
<name>A0A161ZPU0_9BACI</name>
<evidence type="ECO:0000259" key="1">
    <source>
        <dbReference type="SMART" id="SM00849"/>
    </source>
</evidence>
<dbReference type="InterPro" id="IPR037482">
    <property type="entry name" value="ST1585_MBL-fold"/>
</dbReference>
<evidence type="ECO:0000313" key="3">
    <source>
        <dbReference type="Proteomes" id="UP000076476"/>
    </source>
</evidence>
<reference evidence="2 3" key="1">
    <citation type="submission" date="2016-04" db="EMBL/GenBank/DDBJ databases">
        <title>Draft genome sequence of Aeribacillus pallidus 8m3 from petroleum reservoir.</title>
        <authorList>
            <person name="Poltaraus A.B."/>
            <person name="Nazina T.N."/>
            <person name="Tourova T.P."/>
            <person name="Malakho S.M."/>
            <person name="Korshunova A.V."/>
            <person name="Sokolova D.S."/>
        </authorList>
    </citation>
    <scope>NUCLEOTIDE SEQUENCE [LARGE SCALE GENOMIC DNA]</scope>
    <source>
        <strain evidence="2 3">8m3</strain>
    </source>
</reference>
<dbReference type="SMART" id="SM00849">
    <property type="entry name" value="Lactamase_B"/>
    <property type="match status" value="1"/>
</dbReference>
<dbReference type="CDD" id="cd07726">
    <property type="entry name" value="ST1585-like_MBL-fold"/>
    <property type="match status" value="1"/>
</dbReference>
<dbReference type="Gene3D" id="3.60.15.10">
    <property type="entry name" value="Ribonuclease Z/Hydroxyacylglutathione hydrolase-like"/>
    <property type="match status" value="1"/>
</dbReference>
<dbReference type="Proteomes" id="UP000076476">
    <property type="component" value="Unassembled WGS sequence"/>
</dbReference>
<dbReference type="InterPro" id="IPR050855">
    <property type="entry name" value="NDM-1-like"/>
</dbReference>
<dbReference type="PANTHER" id="PTHR42951">
    <property type="entry name" value="METALLO-BETA-LACTAMASE DOMAIN-CONTAINING"/>
    <property type="match status" value="1"/>
</dbReference>
<comment type="caution">
    <text evidence="2">The sequence shown here is derived from an EMBL/GenBank/DDBJ whole genome shotgun (WGS) entry which is preliminary data.</text>
</comment>
<feature type="domain" description="Metallo-beta-lactamase" evidence="1">
    <location>
        <begin position="22"/>
        <end position="228"/>
    </location>
</feature>
<dbReference type="PANTHER" id="PTHR42951:SF22">
    <property type="entry name" value="METALLO BETA-LACTAMASE SUPERFAMILY LIPOPROTEIN"/>
    <property type="match status" value="1"/>
</dbReference>
<evidence type="ECO:0000313" key="2">
    <source>
        <dbReference type="EMBL" id="KZN94837.1"/>
    </source>
</evidence>
<dbReference type="InterPro" id="IPR001279">
    <property type="entry name" value="Metallo-B-lactamas"/>
</dbReference>
<keyword evidence="2" id="KW-0378">Hydrolase</keyword>
<dbReference type="SUPFAM" id="SSF56281">
    <property type="entry name" value="Metallo-hydrolase/oxidoreductase"/>
    <property type="match status" value="1"/>
</dbReference>
<dbReference type="AlphaFoldDB" id="A0A161ZPU0"/>
<dbReference type="InterPro" id="IPR036866">
    <property type="entry name" value="RibonucZ/Hydroxyglut_hydro"/>
</dbReference>
<accession>A0A161ZPU0</accession>